<reference evidence="1 2" key="1">
    <citation type="submission" date="2017-03" db="EMBL/GenBank/DDBJ databases">
        <title>Genomes of endolithic fungi from Antarctica.</title>
        <authorList>
            <person name="Coleine C."/>
            <person name="Masonjones S."/>
            <person name="Stajich J.E."/>
        </authorList>
    </citation>
    <scope>NUCLEOTIDE SEQUENCE [LARGE SCALE GENOMIC DNA]</scope>
    <source>
        <strain evidence="1 2">CCFEE 5187</strain>
    </source>
</reference>
<evidence type="ECO:0000313" key="2">
    <source>
        <dbReference type="Proteomes" id="UP000308768"/>
    </source>
</evidence>
<gene>
    <name evidence="1" type="ORF">B0A49_10688</name>
</gene>
<dbReference type="OrthoDB" id="3796651at2759"/>
<dbReference type="AlphaFoldDB" id="A0A4U0WL21"/>
<organism evidence="1 2">
    <name type="scientific">Cryomyces minteri</name>
    <dbReference type="NCBI Taxonomy" id="331657"/>
    <lineage>
        <taxon>Eukaryota</taxon>
        <taxon>Fungi</taxon>
        <taxon>Dikarya</taxon>
        <taxon>Ascomycota</taxon>
        <taxon>Pezizomycotina</taxon>
        <taxon>Dothideomycetes</taxon>
        <taxon>Dothideomycetes incertae sedis</taxon>
        <taxon>Cryomyces</taxon>
    </lineage>
</organism>
<dbReference type="EMBL" id="NAJN01001345">
    <property type="protein sequence ID" value="TKA63832.1"/>
    <property type="molecule type" value="Genomic_DNA"/>
</dbReference>
<accession>A0A4U0WL21</accession>
<sequence length="505" mass="56889">MPRPTQTQPQAGSICTNLAQLRAAPNRLNSTDGYTYAKDSDAALKKVTDKTALHCYHVAGDIPDLLLIGVVYEELRDTKARFGHTSSGRWVDVYAIIIVDQADQGYSKVVATLELRSGKKGREVLGGHAQVFPNIVVVEGAPIYPTDYRLLPQHQSDMRSVASRVLKAVERTLRRTGGEKLVWHNTHSVELFSFFSTEMWNRLQAIVCTNALKVDDNAVSLANRREDLIWEEHVLRAEQFKVTVLYVHESCSGVENLPNLRQFKGFADAWPAMLPSPGYLALLQWTFGNLAQLIFQSVAAVDHCYRGECVRRARALLAQHDSAQYWAKRILEEDLYSRETCRMVLASRKLELLGGLDGNISCPIDALPDKLADLLIGPGRPTNHLTAARVAVDHNRGTLQVSLSRRVVTFVLVGPIRPASQERVRTVFWARWENFVRLIRERNPPPTLSRPIASAWKDWCHAMKSVVFHIGKELPDRREQLEKCMKAIEDGAMTRICKRTLRTPA</sequence>
<protein>
    <submittedName>
        <fullName evidence="1">Uncharacterized protein</fullName>
    </submittedName>
</protein>
<proteinExistence type="predicted"/>
<evidence type="ECO:0000313" key="1">
    <source>
        <dbReference type="EMBL" id="TKA63832.1"/>
    </source>
</evidence>
<name>A0A4U0WL21_9PEZI</name>
<keyword evidence="2" id="KW-1185">Reference proteome</keyword>
<dbReference type="Proteomes" id="UP000308768">
    <property type="component" value="Unassembled WGS sequence"/>
</dbReference>
<comment type="caution">
    <text evidence="1">The sequence shown here is derived from an EMBL/GenBank/DDBJ whole genome shotgun (WGS) entry which is preliminary data.</text>
</comment>